<feature type="non-terminal residue" evidence="1">
    <location>
        <position position="83"/>
    </location>
</feature>
<evidence type="ECO:0000313" key="1">
    <source>
        <dbReference type="EMBL" id="KAK0639579.1"/>
    </source>
</evidence>
<name>A0AA39XT05_9PEZI</name>
<dbReference type="EMBL" id="JAULSV010000007">
    <property type="protein sequence ID" value="KAK0639579.1"/>
    <property type="molecule type" value="Genomic_DNA"/>
</dbReference>
<sequence length="83" mass="9878">VDTYYIDKTSSAELSKAINSIYIWYQKSRICYAYLADVSSHPLVEVDDTKFRRSRWFTQGWTLQELVAPRQLTFYSKDWTRIG</sequence>
<proteinExistence type="predicted"/>
<evidence type="ECO:0000313" key="2">
    <source>
        <dbReference type="Proteomes" id="UP001174936"/>
    </source>
</evidence>
<dbReference type="PANTHER" id="PTHR10622">
    <property type="entry name" value="HET DOMAIN-CONTAINING PROTEIN"/>
    <property type="match status" value="1"/>
</dbReference>
<comment type="caution">
    <text evidence="1">The sequence shown here is derived from an EMBL/GenBank/DDBJ whole genome shotgun (WGS) entry which is preliminary data.</text>
</comment>
<accession>A0AA39XT05</accession>
<dbReference type="AlphaFoldDB" id="A0AA39XT05"/>
<dbReference type="Proteomes" id="UP001174936">
    <property type="component" value="Unassembled WGS sequence"/>
</dbReference>
<protein>
    <recommendedName>
        <fullName evidence="3">HET-domain-containing protein</fullName>
    </recommendedName>
</protein>
<evidence type="ECO:0008006" key="3">
    <source>
        <dbReference type="Google" id="ProtNLM"/>
    </source>
</evidence>
<dbReference type="PANTHER" id="PTHR10622:SF10">
    <property type="entry name" value="HET DOMAIN-CONTAINING PROTEIN"/>
    <property type="match status" value="1"/>
</dbReference>
<reference evidence="1" key="1">
    <citation type="submission" date="2023-06" db="EMBL/GenBank/DDBJ databases">
        <title>Genome-scale phylogeny and comparative genomics of the fungal order Sordariales.</title>
        <authorList>
            <consortium name="Lawrence Berkeley National Laboratory"/>
            <person name="Hensen N."/>
            <person name="Bonometti L."/>
            <person name="Westerberg I."/>
            <person name="Brannstrom I.O."/>
            <person name="Guillou S."/>
            <person name="Cros-Aarteil S."/>
            <person name="Calhoun S."/>
            <person name="Haridas S."/>
            <person name="Kuo A."/>
            <person name="Mondo S."/>
            <person name="Pangilinan J."/>
            <person name="Riley R."/>
            <person name="Labutti K."/>
            <person name="Andreopoulos B."/>
            <person name="Lipzen A."/>
            <person name="Chen C."/>
            <person name="Yanf M."/>
            <person name="Daum C."/>
            <person name="Ng V."/>
            <person name="Clum A."/>
            <person name="Steindorff A."/>
            <person name="Ohm R."/>
            <person name="Martin F."/>
            <person name="Silar P."/>
            <person name="Natvig D."/>
            <person name="Lalanne C."/>
            <person name="Gautier V."/>
            <person name="Ament-Velasquez S.L."/>
            <person name="Kruys A."/>
            <person name="Hutchinson M.I."/>
            <person name="Powell A.J."/>
            <person name="Barry K."/>
            <person name="Miller A.N."/>
            <person name="Grigoriev I.V."/>
            <person name="Debuchy R."/>
            <person name="Gladieux P."/>
            <person name="Thoren M.H."/>
            <person name="Johannesson H."/>
        </authorList>
    </citation>
    <scope>NUCLEOTIDE SEQUENCE</scope>
    <source>
        <strain evidence="1">SMH2532-1</strain>
    </source>
</reference>
<gene>
    <name evidence="1" type="ORF">B0T16DRAFT_311749</name>
</gene>
<organism evidence="1 2">
    <name type="scientific">Cercophora newfieldiana</name>
    <dbReference type="NCBI Taxonomy" id="92897"/>
    <lineage>
        <taxon>Eukaryota</taxon>
        <taxon>Fungi</taxon>
        <taxon>Dikarya</taxon>
        <taxon>Ascomycota</taxon>
        <taxon>Pezizomycotina</taxon>
        <taxon>Sordariomycetes</taxon>
        <taxon>Sordariomycetidae</taxon>
        <taxon>Sordariales</taxon>
        <taxon>Lasiosphaeriaceae</taxon>
        <taxon>Cercophora</taxon>
    </lineage>
</organism>
<feature type="non-terminal residue" evidence="1">
    <location>
        <position position="1"/>
    </location>
</feature>
<keyword evidence="2" id="KW-1185">Reference proteome</keyword>